<reference evidence="2" key="1">
    <citation type="submission" date="2021-01" db="EMBL/GenBank/DDBJ databases">
        <authorList>
            <person name="Corre E."/>
            <person name="Pelletier E."/>
            <person name="Niang G."/>
            <person name="Scheremetjew M."/>
            <person name="Finn R."/>
            <person name="Kale V."/>
            <person name="Holt S."/>
            <person name="Cochrane G."/>
            <person name="Meng A."/>
            <person name="Brown T."/>
            <person name="Cohen L."/>
        </authorList>
    </citation>
    <scope>NUCLEOTIDE SEQUENCE</scope>
    <source>
        <strain evidence="2">GSO104</strain>
    </source>
</reference>
<protein>
    <submittedName>
        <fullName evidence="2">Uncharacterized protein</fullName>
    </submittedName>
</protein>
<evidence type="ECO:0000256" key="1">
    <source>
        <dbReference type="SAM" id="SignalP"/>
    </source>
</evidence>
<feature type="signal peptide" evidence="1">
    <location>
        <begin position="1"/>
        <end position="23"/>
    </location>
</feature>
<dbReference type="AlphaFoldDB" id="A0A6S8ZPR3"/>
<name>A0A6S8ZPR3_9STRA</name>
<organism evidence="2">
    <name type="scientific">Ditylum brightwellii</name>
    <dbReference type="NCBI Taxonomy" id="49249"/>
    <lineage>
        <taxon>Eukaryota</taxon>
        <taxon>Sar</taxon>
        <taxon>Stramenopiles</taxon>
        <taxon>Ochrophyta</taxon>
        <taxon>Bacillariophyta</taxon>
        <taxon>Mediophyceae</taxon>
        <taxon>Lithodesmiophycidae</taxon>
        <taxon>Lithodesmiales</taxon>
        <taxon>Lithodesmiaceae</taxon>
        <taxon>Ditylum</taxon>
    </lineage>
</organism>
<feature type="chain" id="PRO_5030159508" evidence="1">
    <location>
        <begin position="24"/>
        <end position="164"/>
    </location>
</feature>
<proteinExistence type="predicted"/>
<keyword evidence="1" id="KW-0732">Signal</keyword>
<evidence type="ECO:0000313" key="2">
    <source>
        <dbReference type="EMBL" id="CAE4591228.1"/>
    </source>
</evidence>
<gene>
    <name evidence="2" type="ORF">DBRI00130_LOCUS6568</name>
</gene>
<accession>A0A6S8ZPR3</accession>
<sequence>MMTIKAHALLILTQILFITPTSAFGVAKLSSVRPHKPLYLEDHVAEMIDNELYRLRHREEFEQKWQQKNSAVLEPSLPQNFEFASASDFQDSKIPIRDIRLAARDPQKYCADRCVKSGYCEVFEEFFEMKPEDVLNFCKECVLSEDEEPCDVPESFYADHFLRP</sequence>
<dbReference type="EMBL" id="HBNS01008106">
    <property type="protein sequence ID" value="CAE4591228.1"/>
    <property type="molecule type" value="Transcribed_RNA"/>
</dbReference>